<gene>
    <name evidence="2" type="ORF">KQI42_17660</name>
</gene>
<dbReference type="EMBL" id="JAHLPM010000020">
    <property type="protein sequence ID" value="MBU5439845.1"/>
    <property type="molecule type" value="Genomic_DNA"/>
</dbReference>
<dbReference type="InterPro" id="IPR007889">
    <property type="entry name" value="HTH_Psq"/>
</dbReference>
<accession>A0ABS6EA84</accession>
<protein>
    <submittedName>
        <fullName evidence="2">Transposase</fullName>
    </submittedName>
</protein>
<name>A0ABS6EA84_9FIRM</name>
<proteinExistence type="predicted"/>
<evidence type="ECO:0000259" key="1">
    <source>
        <dbReference type="Pfam" id="PF04218"/>
    </source>
</evidence>
<evidence type="ECO:0000313" key="3">
    <source>
        <dbReference type="Proteomes" id="UP000749471"/>
    </source>
</evidence>
<organism evidence="2 3">
    <name type="scientific">Tissierella simiarum</name>
    <dbReference type="NCBI Taxonomy" id="2841534"/>
    <lineage>
        <taxon>Bacteria</taxon>
        <taxon>Bacillati</taxon>
        <taxon>Bacillota</taxon>
        <taxon>Tissierellia</taxon>
        <taxon>Tissierellales</taxon>
        <taxon>Tissierellaceae</taxon>
        <taxon>Tissierella</taxon>
    </lineage>
</organism>
<evidence type="ECO:0000313" key="2">
    <source>
        <dbReference type="EMBL" id="MBU5439845.1"/>
    </source>
</evidence>
<feature type="domain" description="HTH psq-type" evidence="1">
    <location>
        <begin position="4"/>
        <end position="48"/>
    </location>
</feature>
<keyword evidence="3" id="KW-1185">Reference proteome</keyword>
<reference evidence="2 3" key="1">
    <citation type="submission" date="2021-06" db="EMBL/GenBank/DDBJ databases">
        <authorList>
            <person name="Sun Q."/>
            <person name="Li D."/>
        </authorList>
    </citation>
    <scope>NUCLEOTIDE SEQUENCE [LARGE SCALE GENOMIC DNA]</scope>
    <source>
        <strain evidence="2 3">MSJ-40</strain>
    </source>
</reference>
<dbReference type="RefSeq" id="WP_216521692.1">
    <property type="nucleotide sequence ID" value="NZ_JAHLPM010000020.1"/>
</dbReference>
<sequence>MTKGERRTYTPEVKEQMMKLYESGKSKSDIMAEYDLTPTAFNTWIKKKPNNWIF</sequence>
<comment type="caution">
    <text evidence="2">The sequence shown here is derived from an EMBL/GenBank/DDBJ whole genome shotgun (WGS) entry which is preliminary data.</text>
</comment>
<dbReference type="Proteomes" id="UP000749471">
    <property type="component" value="Unassembled WGS sequence"/>
</dbReference>
<dbReference type="Pfam" id="PF04218">
    <property type="entry name" value="CENP-B_N"/>
    <property type="match status" value="1"/>
</dbReference>